<organism evidence="4 5">
    <name type="scientific">Catenulispora yoronensis</name>
    <dbReference type="NCBI Taxonomy" id="450799"/>
    <lineage>
        <taxon>Bacteria</taxon>
        <taxon>Bacillati</taxon>
        <taxon>Actinomycetota</taxon>
        <taxon>Actinomycetes</taxon>
        <taxon>Catenulisporales</taxon>
        <taxon>Catenulisporaceae</taxon>
        <taxon>Catenulispora</taxon>
    </lineage>
</organism>
<evidence type="ECO:0000256" key="2">
    <source>
        <dbReference type="SAM" id="Phobius"/>
    </source>
</evidence>
<reference evidence="5" key="1">
    <citation type="journal article" date="2019" name="Int. J. Syst. Evol. Microbiol.">
        <title>The Global Catalogue of Microorganisms (GCM) 10K type strain sequencing project: providing services to taxonomists for standard genome sequencing and annotation.</title>
        <authorList>
            <consortium name="The Broad Institute Genomics Platform"/>
            <consortium name="The Broad Institute Genome Sequencing Center for Infectious Disease"/>
            <person name="Wu L."/>
            <person name="Ma J."/>
        </authorList>
    </citation>
    <scope>NUCLEOTIDE SEQUENCE [LARGE SCALE GENOMIC DNA]</scope>
    <source>
        <strain evidence="5">JCM 16014</strain>
    </source>
</reference>
<dbReference type="Pfam" id="PF13360">
    <property type="entry name" value="PQQ_2"/>
    <property type="match status" value="1"/>
</dbReference>
<keyword evidence="2" id="KW-0472">Membrane</keyword>
<evidence type="ECO:0000313" key="5">
    <source>
        <dbReference type="Proteomes" id="UP001500751"/>
    </source>
</evidence>
<dbReference type="EMBL" id="BAAAQN010000030">
    <property type="protein sequence ID" value="GAA2040928.1"/>
    <property type="molecule type" value="Genomic_DNA"/>
</dbReference>
<keyword evidence="2" id="KW-1133">Transmembrane helix</keyword>
<dbReference type="Gene3D" id="2.130.10.10">
    <property type="entry name" value="YVTN repeat-like/Quinoprotein amine dehydrogenase"/>
    <property type="match status" value="1"/>
</dbReference>
<feature type="region of interest" description="Disordered" evidence="1">
    <location>
        <begin position="1"/>
        <end position="123"/>
    </location>
</feature>
<feature type="compositionally biased region" description="Gly residues" evidence="1">
    <location>
        <begin position="39"/>
        <end position="58"/>
    </location>
</feature>
<protein>
    <recommendedName>
        <fullName evidence="3">Pyrrolo-quinoline quinone repeat domain-containing protein</fullName>
    </recommendedName>
</protein>
<feature type="transmembrane region" description="Helical" evidence="2">
    <location>
        <begin position="161"/>
        <end position="182"/>
    </location>
</feature>
<sequence length="605" mass="61853">MSTSPEDQRPNQTPRWGQPEQSPGAPQPQPWRPEPAPGSQGGQGGGNQGPNPGQGQGQNQGQNQGQSQGQSRPQNPAPAWGPAGPGGPGPQGGPGRTPPPFVQQPGPTSTGTTIPPVAPTGQEWGARNETFFLPPQFSYNPDQKLPDPPTLVEPKRSRKRLIMAITGAVVLLAGAAGGVWVVTSHSKSDNRSGTDTTGGTLIPDEHTASPAAAGLKPAWQAKADGLGPDAKTVVGTWLADGHTIVRGDATGLQAYDAETGNALWTYSVPDQGSKICDMSRQANQKIGVVRYGPSGGCTTIAAIDTGTGKALWTTQIPGGTKNPALSATDGAVAATAGTMLTVWNAADGKKLWDLDLSVSTPVCRMIQAEVQDTIAALLADCGKGPEVLMKAVTTGADLWQAPIPPDNVPVAQYTLVRATAPTIVHVEATPDGAAPVDHYYTINDRGLIQSTIEGIGPFGTLDPRVGPAHQTHQAAYVAGTTLILPTAAKNAAGAAPAAGLVAFDYVSGKQLWQTDPMDGAPVAIVSMDETQTVVYDSGNSKTGPGAHLVALKTVGGATAAAPLKDAIGHDVSGPVTAYLAGDRLVVVPATPQKGAAILAYGVQAQ</sequence>
<dbReference type="InterPro" id="IPR011047">
    <property type="entry name" value="Quinoprotein_ADH-like_sf"/>
</dbReference>
<feature type="compositionally biased region" description="Low complexity" evidence="1">
    <location>
        <begin position="59"/>
        <end position="82"/>
    </location>
</feature>
<gene>
    <name evidence="4" type="ORF">GCM10009839_49010</name>
</gene>
<dbReference type="Proteomes" id="UP001500751">
    <property type="component" value="Unassembled WGS sequence"/>
</dbReference>
<feature type="compositionally biased region" description="Gly residues" evidence="1">
    <location>
        <begin position="83"/>
        <end position="95"/>
    </location>
</feature>
<evidence type="ECO:0000313" key="4">
    <source>
        <dbReference type="EMBL" id="GAA2040928.1"/>
    </source>
</evidence>
<evidence type="ECO:0000256" key="1">
    <source>
        <dbReference type="SAM" id="MobiDB-lite"/>
    </source>
</evidence>
<accession>A0ABP5G666</accession>
<feature type="compositionally biased region" description="Pro residues" evidence="1">
    <location>
        <begin position="25"/>
        <end position="36"/>
    </location>
</feature>
<keyword evidence="2" id="KW-0812">Transmembrane</keyword>
<dbReference type="RefSeq" id="WP_344667992.1">
    <property type="nucleotide sequence ID" value="NZ_BAAAQN010000030.1"/>
</dbReference>
<proteinExistence type="predicted"/>
<feature type="domain" description="Pyrrolo-quinoline quinone repeat" evidence="3">
    <location>
        <begin position="298"/>
        <end position="421"/>
    </location>
</feature>
<dbReference type="InterPro" id="IPR002372">
    <property type="entry name" value="PQQ_rpt_dom"/>
</dbReference>
<feature type="region of interest" description="Disordered" evidence="1">
    <location>
        <begin position="132"/>
        <end position="151"/>
    </location>
</feature>
<dbReference type="SUPFAM" id="SSF50998">
    <property type="entry name" value="Quinoprotein alcohol dehydrogenase-like"/>
    <property type="match status" value="1"/>
</dbReference>
<keyword evidence="5" id="KW-1185">Reference proteome</keyword>
<evidence type="ECO:0000259" key="3">
    <source>
        <dbReference type="Pfam" id="PF13360"/>
    </source>
</evidence>
<feature type="compositionally biased region" description="Polar residues" evidence="1">
    <location>
        <begin position="1"/>
        <end position="21"/>
    </location>
</feature>
<dbReference type="InterPro" id="IPR015943">
    <property type="entry name" value="WD40/YVTN_repeat-like_dom_sf"/>
</dbReference>
<name>A0ABP5G666_9ACTN</name>
<feature type="compositionally biased region" description="Low complexity" evidence="1">
    <location>
        <begin position="105"/>
        <end position="115"/>
    </location>
</feature>
<comment type="caution">
    <text evidence="4">The sequence shown here is derived from an EMBL/GenBank/DDBJ whole genome shotgun (WGS) entry which is preliminary data.</text>
</comment>